<evidence type="ECO:0000313" key="2">
    <source>
        <dbReference type="EMBL" id="OLP55558.1"/>
    </source>
</evidence>
<keyword evidence="1" id="KW-0472">Membrane</keyword>
<dbReference type="EMBL" id="MKIO01000027">
    <property type="protein sequence ID" value="OLP55558.1"/>
    <property type="molecule type" value="Genomic_DNA"/>
</dbReference>
<feature type="transmembrane region" description="Helical" evidence="1">
    <location>
        <begin position="72"/>
        <end position="91"/>
    </location>
</feature>
<protein>
    <submittedName>
        <fullName evidence="2">Uncharacterized protein</fullName>
    </submittedName>
</protein>
<name>A0A1Q9AJX0_9HYPH</name>
<dbReference type="Proteomes" id="UP000186143">
    <property type="component" value="Unassembled WGS sequence"/>
</dbReference>
<feature type="transmembrane region" description="Helical" evidence="1">
    <location>
        <begin position="579"/>
        <end position="604"/>
    </location>
</feature>
<dbReference type="RefSeq" id="WP_075634554.1">
    <property type="nucleotide sequence ID" value="NZ_MKIO01000027.1"/>
</dbReference>
<feature type="transmembrane region" description="Helical" evidence="1">
    <location>
        <begin position="502"/>
        <end position="521"/>
    </location>
</feature>
<gene>
    <name evidence="2" type="ORF">BJF92_07700</name>
</gene>
<feature type="transmembrane region" description="Helical" evidence="1">
    <location>
        <begin position="470"/>
        <end position="490"/>
    </location>
</feature>
<proteinExistence type="predicted"/>
<feature type="transmembrane region" description="Helical" evidence="1">
    <location>
        <begin position="347"/>
        <end position="365"/>
    </location>
</feature>
<feature type="transmembrane region" description="Helical" evidence="1">
    <location>
        <begin position="403"/>
        <end position="421"/>
    </location>
</feature>
<feature type="transmembrane region" description="Helical" evidence="1">
    <location>
        <begin position="371"/>
        <end position="391"/>
    </location>
</feature>
<keyword evidence="1" id="KW-1133">Transmembrane helix</keyword>
<organism evidence="2 3">
    <name type="scientific">Xaviernesmea rhizosphaerae</name>
    <dbReference type="NCBI Taxonomy" id="1672749"/>
    <lineage>
        <taxon>Bacteria</taxon>
        <taxon>Pseudomonadati</taxon>
        <taxon>Pseudomonadota</taxon>
        <taxon>Alphaproteobacteria</taxon>
        <taxon>Hyphomicrobiales</taxon>
        <taxon>Rhizobiaceae</taxon>
        <taxon>Rhizobium/Agrobacterium group</taxon>
        <taxon>Xaviernesmea</taxon>
    </lineage>
</organism>
<reference evidence="2 3" key="1">
    <citation type="submission" date="2016-09" db="EMBL/GenBank/DDBJ databases">
        <title>Rhizobium sp. nov., a novel species isolated from the rice rhizosphere.</title>
        <authorList>
            <person name="Zhao J."/>
            <person name="Zhang X."/>
        </authorList>
    </citation>
    <scope>NUCLEOTIDE SEQUENCE [LARGE SCALE GENOMIC DNA]</scope>
    <source>
        <strain evidence="2 3">MH17</strain>
    </source>
</reference>
<evidence type="ECO:0000256" key="1">
    <source>
        <dbReference type="SAM" id="Phobius"/>
    </source>
</evidence>
<feature type="transmembrane region" description="Helical" evidence="1">
    <location>
        <begin position="202"/>
        <end position="228"/>
    </location>
</feature>
<comment type="caution">
    <text evidence="2">The sequence shown here is derived from an EMBL/GenBank/DDBJ whole genome shotgun (WGS) entry which is preliminary data.</text>
</comment>
<sequence>MRRGDESVGDRSLIDVCTTEIRAHRLIFLAILGPLLAYVLPGFMFSLGFAFVVTTTASYSGYDLAKDSIWELLPWIIGFVLPIPALAIGGVREWCRLTRSDQLAQASGMRLPPVHRDQLHAILEQIWQSLSETGSPSPKLICQPNFRTAAHAYEDRTGQAIEVTAGLAGRLLRDDPLALSILRHEVAHLVHKDLSAIRLQSLVAGAATFAADGAMAVCLCAAGLIVAYTDLGVFPMKASFSNILAVHMAILCATVIVVFPLLLGRYVVRRYSAFLVALVEMRADVCAGIWGGGLRSFSERLDSDPTVRTTTLRDRGLAYVSTALSHFPPDERIALLSNPQRLGSPKLRYFAAAIVFVWLMAFHQGSMIWDTVLLATIVALLQSLTAIMVLNMGRGIRLRWLRAMVLAVGMVLTQALPFISIEGLAYLSQSLTAALVTPGGFGGADASPLRDTIITFEEFGRFAGASVGNAGVVLALLLTTASLLAMSSIAQAFGRRIDTLRMMLIGVLTALTSVAVSYKFFQSELDEFIRLSAFSLANVDEQDADWGAIVPAFLRQPLSEAALQTSEMLKGPPFLEELAWLRVSLPVLVGLLATLLFVFLPFLFDQRKRGGPLC</sequence>
<evidence type="ECO:0000313" key="3">
    <source>
        <dbReference type="Proteomes" id="UP000186143"/>
    </source>
</evidence>
<dbReference type="AlphaFoldDB" id="A0A1Q9AJX0"/>
<feature type="transmembrane region" description="Helical" evidence="1">
    <location>
        <begin position="26"/>
        <end position="52"/>
    </location>
</feature>
<feature type="transmembrane region" description="Helical" evidence="1">
    <location>
        <begin position="240"/>
        <end position="263"/>
    </location>
</feature>
<keyword evidence="1" id="KW-0812">Transmembrane</keyword>
<accession>A0A1Q9AJX0</accession>